<dbReference type="RefSeq" id="WP_265424115.1">
    <property type="nucleotide sequence ID" value="NZ_JAPFPW010000003.1"/>
</dbReference>
<name>A0ABT3N731_9BACT</name>
<reference evidence="3 4" key="1">
    <citation type="submission" date="2022-11" db="EMBL/GenBank/DDBJ databases">
        <title>Desulfobotulus tamanensis H1 sp. nov. - anaerobic, alkaliphilic, sulphate reducing bacterium isolated from terrestrial mud volcano.</title>
        <authorList>
            <person name="Frolova A."/>
            <person name="Merkel A.Y."/>
            <person name="Slobodkin A.I."/>
        </authorList>
    </citation>
    <scope>NUCLEOTIDE SEQUENCE [LARGE SCALE GENOMIC DNA]</scope>
    <source>
        <strain evidence="3 4">H1</strain>
    </source>
</reference>
<evidence type="ECO:0000313" key="4">
    <source>
        <dbReference type="Proteomes" id="UP001209681"/>
    </source>
</evidence>
<dbReference type="GO" id="GO:0016853">
    <property type="term" value="F:isomerase activity"/>
    <property type="evidence" value="ECO:0007669"/>
    <property type="project" value="UniProtKB-KW"/>
</dbReference>
<evidence type="ECO:0000313" key="3">
    <source>
        <dbReference type="EMBL" id="MCW7753259.1"/>
    </source>
</evidence>
<dbReference type="EMBL" id="JAPFPW010000003">
    <property type="protein sequence ID" value="MCW7753259.1"/>
    <property type="molecule type" value="Genomic_DNA"/>
</dbReference>
<dbReference type="InterPro" id="IPR004380">
    <property type="entry name" value="Asp_race"/>
</dbReference>
<organism evidence="3 4">
    <name type="scientific">Desulfobotulus pelophilus</name>
    <dbReference type="NCBI Taxonomy" id="2823377"/>
    <lineage>
        <taxon>Bacteria</taxon>
        <taxon>Pseudomonadati</taxon>
        <taxon>Thermodesulfobacteriota</taxon>
        <taxon>Desulfobacteria</taxon>
        <taxon>Desulfobacterales</taxon>
        <taxon>Desulfobacteraceae</taxon>
        <taxon>Desulfobotulus</taxon>
    </lineage>
</organism>
<evidence type="ECO:0000256" key="1">
    <source>
        <dbReference type="ARBA" id="ARBA00007847"/>
    </source>
</evidence>
<dbReference type="SUPFAM" id="SSF53681">
    <property type="entry name" value="Aspartate/glutamate racemase"/>
    <property type="match status" value="2"/>
</dbReference>
<evidence type="ECO:0000256" key="2">
    <source>
        <dbReference type="ARBA" id="ARBA00023235"/>
    </source>
</evidence>
<dbReference type="InterPro" id="IPR015942">
    <property type="entry name" value="Asp/Glu/hydantoin_racemase"/>
</dbReference>
<dbReference type="NCBIfam" id="TIGR00035">
    <property type="entry name" value="asp_race"/>
    <property type="match status" value="1"/>
</dbReference>
<comment type="caution">
    <text evidence="3">The sequence shown here is derived from an EMBL/GenBank/DDBJ whole genome shotgun (WGS) entry which is preliminary data.</text>
</comment>
<dbReference type="Gene3D" id="3.40.50.1860">
    <property type="match status" value="2"/>
</dbReference>
<dbReference type="Pfam" id="PF01177">
    <property type="entry name" value="Asp_Glu_race"/>
    <property type="match status" value="1"/>
</dbReference>
<dbReference type="InterPro" id="IPR001920">
    <property type="entry name" value="Asp/Glu_race"/>
</dbReference>
<proteinExistence type="inferred from homology"/>
<protein>
    <submittedName>
        <fullName evidence="3">Amino acid racemase</fullName>
        <ecNumber evidence="3">5.1.1.-</ecNumber>
    </submittedName>
</protein>
<keyword evidence="4" id="KW-1185">Reference proteome</keyword>
<keyword evidence="2 3" id="KW-0413">Isomerase</keyword>
<gene>
    <name evidence="3" type="ORF">OOT00_04580</name>
</gene>
<dbReference type="Proteomes" id="UP001209681">
    <property type="component" value="Unassembled WGS sequence"/>
</dbReference>
<dbReference type="EC" id="5.1.1.-" evidence="3"/>
<dbReference type="PANTHER" id="PTHR21198:SF7">
    <property type="entry name" value="ASPARTATE-GLUTAMATE RACEMASE FAMILY"/>
    <property type="match status" value="1"/>
</dbReference>
<comment type="similarity">
    <text evidence="1">Belongs to the aspartate/glutamate racemases family.</text>
</comment>
<dbReference type="PANTHER" id="PTHR21198">
    <property type="entry name" value="GLUTAMATE RACEMASE"/>
    <property type="match status" value="1"/>
</dbReference>
<accession>A0ABT3N731</accession>
<sequence length="235" mass="25195">MGEKVVGIIGGMGPEATVDLMARVIRATSAADDRDHIRMLVDNNPKVPSRIRALIEGGGESPAPCLREMAQKLAAWGVDFLAMPCNTAHHYYSDIREAVSIPVLNMVDMAVEACLIRNKNLKKVGLMASTAVLNLELYEQSFAAEGVEMLAPPPAVQKGLMGAIRRIKTSVYGEEVRLILQETADSLVGEGAELLLVACTELSVISESLAVKVPLLDASQILAEAIVKKVKTDCT</sequence>